<name>A0A926VEU9_9CYAN</name>
<feature type="region of interest" description="Disordered" evidence="4">
    <location>
        <begin position="286"/>
        <end position="331"/>
    </location>
</feature>
<reference evidence="6" key="1">
    <citation type="journal article" date="2015" name="ISME J.">
        <title>Draft Genome Sequence of Streptomyces incarnatus NRRL8089, which Produces the Nucleoside Antibiotic Sinefungin.</title>
        <authorList>
            <person name="Oshima K."/>
            <person name="Hattori M."/>
            <person name="Shimizu H."/>
            <person name="Fukuda K."/>
            <person name="Nemoto M."/>
            <person name="Inagaki K."/>
            <person name="Tamura T."/>
        </authorList>
    </citation>
    <scope>NUCLEOTIDE SEQUENCE</scope>
    <source>
        <strain evidence="6">FACHB-1375</strain>
    </source>
</reference>
<gene>
    <name evidence="6" type="ORF">H6G03_15230</name>
</gene>
<proteinExistence type="predicted"/>
<dbReference type="Gene3D" id="1.25.40.10">
    <property type="entry name" value="Tetratricopeptide repeat domain"/>
    <property type="match status" value="1"/>
</dbReference>
<keyword evidence="1" id="KW-0677">Repeat</keyword>
<evidence type="ECO:0000313" key="7">
    <source>
        <dbReference type="Proteomes" id="UP000641646"/>
    </source>
</evidence>
<feature type="repeat" description="TPR" evidence="3">
    <location>
        <begin position="215"/>
        <end position="248"/>
    </location>
</feature>
<feature type="compositionally biased region" description="Polar residues" evidence="4">
    <location>
        <begin position="319"/>
        <end position="331"/>
    </location>
</feature>
<dbReference type="Pfam" id="PF13429">
    <property type="entry name" value="TPR_15"/>
    <property type="match status" value="1"/>
</dbReference>
<evidence type="ECO:0000256" key="4">
    <source>
        <dbReference type="SAM" id="MobiDB-lite"/>
    </source>
</evidence>
<dbReference type="Proteomes" id="UP000641646">
    <property type="component" value="Unassembled WGS sequence"/>
</dbReference>
<organism evidence="6 7">
    <name type="scientific">Aerosakkonema funiforme FACHB-1375</name>
    <dbReference type="NCBI Taxonomy" id="2949571"/>
    <lineage>
        <taxon>Bacteria</taxon>
        <taxon>Bacillati</taxon>
        <taxon>Cyanobacteriota</taxon>
        <taxon>Cyanophyceae</taxon>
        <taxon>Oscillatoriophycideae</taxon>
        <taxon>Aerosakkonematales</taxon>
        <taxon>Aerosakkonemataceae</taxon>
        <taxon>Aerosakkonema</taxon>
    </lineage>
</organism>
<dbReference type="EMBL" id="JACJPW010000036">
    <property type="protein sequence ID" value="MBD2182432.1"/>
    <property type="molecule type" value="Genomic_DNA"/>
</dbReference>
<dbReference type="PANTHER" id="PTHR44943:SF8">
    <property type="entry name" value="TPR REPEAT-CONTAINING PROTEIN MJ0263"/>
    <property type="match status" value="1"/>
</dbReference>
<protein>
    <submittedName>
        <fullName evidence="6">Tetratricopeptide repeat protein</fullName>
    </submittedName>
</protein>
<comment type="caution">
    <text evidence="6">The sequence shown here is derived from an EMBL/GenBank/DDBJ whole genome shotgun (WGS) entry which is preliminary data.</text>
</comment>
<keyword evidence="2 3" id="KW-0802">TPR repeat</keyword>
<reference evidence="6" key="2">
    <citation type="submission" date="2020-08" db="EMBL/GenBank/DDBJ databases">
        <authorList>
            <person name="Chen M."/>
            <person name="Teng W."/>
            <person name="Zhao L."/>
            <person name="Hu C."/>
            <person name="Zhou Y."/>
            <person name="Han B."/>
            <person name="Song L."/>
            <person name="Shu W."/>
        </authorList>
    </citation>
    <scope>NUCLEOTIDE SEQUENCE</scope>
    <source>
        <strain evidence="6">FACHB-1375</strain>
    </source>
</reference>
<keyword evidence="5" id="KW-0472">Membrane</keyword>
<evidence type="ECO:0000256" key="3">
    <source>
        <dbReference type="PROSITE-ProRule" id="PRU00339"/>
    </source>
</evidence>
<dbReference type="SUPFAM" id="SSF48452">
    <property type="entry name" value="TPR-like"/>
    <property type="match status" value="1"/>
</dbReference>
<dbReference type="PROSITE" id="PS50005">
    <property type="entry name" value="TPR"/>
    <property type="match status" value="1"/>
</dbReference>
<dbReference type="AlphaFoldDB" id="A0A926VEU9"/>
<evidence type="ECO:0000313" key="6">
    <source>
        <dbReference type="EMBL" id="MBD2182432.1"/>
    </source>
</evidence>
<sequence>MSLVRVQSTHVSQKRDRVAQSKNNNRWLIGAGLLLVFITVGGFLLGRSSFLSQAFVQEQSSDPTAVTPAVESTQALQAELEIQVKGYEQVLQRKPDDRTALKGLIDTKLELVRLGVGSIKDTIEPLEKLAKLSPQQTEYTVLLAQTKQQVGDIEGSATIYRTILESKPGDLKALDGLVNLLLDQQRPQAAIGLLQDTLDNAPKLNQIKPETIDEVSVRLMLGRVYAEQESYPEAIAAFDRAIKADKEDFRPVLAKAIVLQKQGKNEEAQPLFSSAASLAPAQYKDQINQLASASPPAEVQESPDSNSDTDSAETEESPDGNSNTDNTEQGN</sequence>
<keyword evidence="5" id="KW-1133">Transmembrane helix</keyword>
<feature type="transmembrane region" description="Helical" evidence="5">
    <location>
        <begin position="27"/>
        <end position="46"/>
    </location>
</feature>
<evidence type="ECO:0000256" key="1">
    <source>
        <dbReference type="ARBA" id="ARBA00022737"/>
    </source>
</evidence>
<evidence type="ECO:0000256" key="5">
    <source>
        <dbReference type="SAM" id="Phobius"/>
    </source>
</evidence>
<dbReference type="PANTHER" id="PTHR44943">
    <property type="entry name" value="CELLULOSE SYNTHASE OPERON PROTEIN C"/>
    <property type="match status" value="1"/>
</dbReference>
<evidence type="ECO:0000256" key="2">
    <source>
        <dbReference type="ARBA" id="ARBA00022803"/>
    </source>
</evidence>
<keyword evidence="5" id="KW-0812">Transmembrane</keyword>
<dbReference type="RefSeq" id="WP_190465243.1">
    <property type="nucleotide sequence ID" value="NZ_JACJPW010000036.1"/>
</dbReference>
<dbReference type="InterPro" id="IPR051685">
    <property type="entry name" value="Ycf3/AcsC/BcsC/TPR_MFPF"/>
</dbReference>
<dbReference type="InterPro" id="IPR011990">
    <property type="entry name" value="TPR-like_helical_dom_sf"/>
</dbReference>
<dbReference type="SMART" id="SM00028">
    <property type="entry name" value="TPR"/>
    <property type="match status" value="2"/>
</dbReference>
<keyword evidence="7" id="KW-1185">Reference proteome</keyword>
<accession>A0A926VEU9</accession>
<dbReference type="InterPro" id="IPR019734">
    <property type="entry name" value="TPR_rpt"/>
</dbReference>